<dbReference type="GO" id="GO:0004022">
    <property type="term" value="F:alcohol dehydrogenase (NAD+) activity"/>
    <property type="evidence" value="ECO:0007669"/>
    <property type="project" value="TreeGrafter"/>
</dbReference>
<evidence type="ECO:0000259" key="3">
    <source>
        <dbReference type="Pfam" id="PF00465"/>
    </source>
</evidence>
<dbReference type="FunFam" id="3.40.50.1970:FF:000003">
    <property type="entry name" value="Alcohol dehydrogenase, iron-containing"/>
    <property type="match status" value="1"/>
</dbReference>
<dbReference type="AlphaFoldDB" id="A0A7Z8KRL2"/>
<evidence type="ECO:0000259" key="4">
    <source>
        <dbReference type="Pfam" id="PF25137"/>
    </source>
</evidence>
<organism evidence="5 6">
    <name type="scientific">Methanolobus vulcani</name>
    <dbReference type="NCBI Taxonomy" id="38026"/>
    <lineage>
        <taxon>Archaea</taxon>
        <taxon>Methanobacteriati</taxon>
        <taxon>Methanobacteriota</taxon>
        <taxon>Stenosarchaea group</taxon>
        <taxon>Methanomicrobia</taxon>
        <taxon>Methanosarcinales</taxon>
        <taxon>Methanosarcinaceae</taxon>
        <taxon>Methanolobus</taxon>
    </lineage>
</organism>
<dbReference type="EMBL" id="VIAQ01000006">
    <property type="protein sequence ID" value="TQD28233.1"/>
    <property type="molecule type" value="Genomic_DNA"/>
</dbReference>
<dbReference type="SUPFAM" id="SSF56796">
    <property type="entry name" value="Dehydroquinate synthase-like"/>
    <property type="match status" value="1"/>
</dbReference>
<keyword evidence="2" id="KW-0560">Oxidoreductase</keyword>
<name>A0A7Z8KRL2_9EURY</name>
<dbReference type="Gene3D" id="1.20.1090.10">
    <property type="entry name" value="Dehydroquinate synthase-like - alpha domain"/>
    <property type="match status" value="1"/>
</dbReference>
<dbReference type="PANTHER" id="PTHR11496:SF102">
    <property type="entry name" value="ALCOHOL DEHYDROGENASE 4"/>
    <property type="match status" value="1"/>
</dbReference>
<comment type="caution">
    <text evidence="5">The sequence shown here is derived from an EMBL/GenBank/DDBJ whole genome shotgun (WGS) entry which is preliminary data.</text>
</comment>
<protein>
    <submittedName>
        <fullName evidence="5">Iron-containing alcohol dehydrogenase</fullName>
    </submittedName>
</protein>
<feature type="domain" description="Fe-containing alcohol dehydrogenase-like C-terminal" evidence="4">
    <location>
        <begin position="203"/>
        <end position="395"/>
    </location>
</feature>
<evidence type="ECO:0000313" key="6">
    <source>
        <dbReference type="Proteomes" id="UP000319335"/>
    </source>
</evidence>
<comment type="similarity">
    <text evidence="1">Belongs to the iron-containing alcohol dehydrogenase family.</text>
</comment>
<dbReference type="InterPro" id="IPR039697">
    <property type="entry name" value="Alcohol_dehydrogenase_Fe"/>
</dbReference>
<reference evidence="5 6" key="1">
    <citation type="submission" date="2019-06" db="EMBL/GenBank/DDBJ databases">
        <title>Draft genome sequence of Methanolobus vulcani B1d.</title>
        <authorList>
            <person name="Creighbaum A.J."/>
            <person name="Ticak T."/>
            <person name="Hariraju D."/>
            <person name="Arivett B.A."/>
            <person name="Ferguson D.J.Jr."/>
        </authorList>
    </citation>
    <scope>NUCLEOTIDE SEQUENCE [LARGE SCALE GENOMIC DNA]</scope>
    <source>
        <strain evidence="5 6">B1d</strain>
    </source>
</reference>
<dbReference type="Pfam" id="PF25137">
    <property type="entry name" value="ADH_Fe_C"/>
    <property type="match status" value="1"/>
</dbReference>
<dbReference type="CDD" id="cd17814">
    <property type="entry name" value="Fe-ADH-like"/>
    <property type="match status" value="1"/>
</dbReference>
<dbReference type="RefSeq" id="WP_154808336.1">
    <property type="nucleotide sequence ID" value="NZ_VIAQ01000006.1"/>
</dbReference>
<dbReference type="InterPro" id="IPR056798">
    <property type="entry name" value="ADH_Fe_C"/>
</dbReference>
<accession>A0A7Z8KRL2</accession>
<dbReference type="GO" id="GO:0046872">
    <property type="term" value="F:metal ion binding"/>
    <property type="evidence" value="ECO:0007669"/>
    <property type="project" value="InterPro"/>
</dbReference>
<feature type="domain" description="Alcohol dehydrogenase iron-type/glycerol dehydrogenase GldA" evidence="3">
    <location>
        <begin position="25"/>
        <end position="192"/>
    </location>
</feature>
<gene>
    <name evidence="5" type="ORF">FKV42_00745</name>
</gene>
<keyword evidence="6" id="KW-1185">Reference proteome</keyword>
<sequence>MSGEKSDKTSNQSQGSLPTRKFSAPEIILGDGSRNLIGQYVNSLSGRNVLLVTDPGIIKAGWAGEIEDSISSEGIDVVVYDKVSSNPRSLEVMQGAELYEAAGCDLIVTIGGGSPMDCGKAIGAVASNQCNVLELEGVDEVALPAPPLICIPTTAGSSADVSQFAIITDEEKKRKFAIISKTMIADLALIDPETTVSMNPELTADTGLDALCHAFESYVSNASSVITDMYALEAAKLIVEYLPKAYDEPDNLVFRDKVMLGSMYAGLAFSNASLGLVHAMAHSLGGYLDSPHGECNAQLLCPVVRFNYPFASEKYKILEKAIVGENSSRSDGLDKLVRALEDLNEHLGIKPGLSRMGVKDDDIEHLSKNAFLDPCLATNPNPATVEDIERLYHDSL</sequence>
<dbReference type="PANTHER" id="PTHR11496">
    <property type="entry name" value="ALCOHOL DEHYDROGENASE"/>
    <property type="match status" value="1"/>
</dbReference>
<dbReference type="Gene3D" id="3.40.50.1970">
    <property type="match status" value="1"/>
</dbReference>
<evidence type="ECO:0000256" key="2">
    <source>
        <dbReference type="ARBA" id="ARBA00023002"/>
    </source>
</evidence>
<dbReference type="FunFam" id="1.20.1090.10:FF:000001">
    <property type="entry name" value="Aldehyde-alcohol dehydrogenase"/>
    <property type="match status" value="1"/>
</dbReference>
<proteinExistence type="inferred from homology"/>
<dbReference type="Pfam" id="PF00465">
    <property type="entry name" value="Fe-ADH"/>
    <property type="match status" value="1"/>
</dbReference>
<evidence type="ECO:0000313" key="5">
    <source>
        <dbReference type="EMBL" id="TQD28233.1"/>
    </source>
</evidence>
<evidence type="ECO:0000256" key="1">
    <source>
        <dbReference type="ARBA" id="ARBA00007358"/>
    </source>
</evidence>
<dbReference type="Proteomes" id="UP000319335">
    <property type="component" value="Unassembled WGS sequence"/>
</dbReference>
<dbReference type="OrthoDB" id="57329at2157"/>
<dbReference type="InterPro" id="IPR001670">
    <property type="entry name" value="ADH_Fe/GldA"/>
</dbReference>